<dbReference type="AlphaFoldDB" id="A0A495IFN7"/>
<proteinExistence type="predicted"/>
<sequence>MNSRASNRRLGITGLLLHDAGRFVQILEGEPSAVEDRYARIAGDPRHTDVRLLLCEEEDERRFPNWSMGYRALNDPLIGAIPGFDRFFDTDQVDFSDGSGQESPIHGLLERFRSGDDLALSVSSD</sequence>
<protein>
    <submittedName>
        <fullName evidence="2">FAD-dependent sensor of blue light</fullName>
    </submittedName>
</protein>
<accession>A0A495IFN7</accession>
<organism evidence="2 3">
    <name type="scientific">Frondihabitans australicus</name>
    <dbReference type="NCBI Taxonomy" id="386892"/>
    <lineage>
        <taxon>Bacteria</taxon>
        <taxon>Bacillati</taxon>
        <taxon>Actinomycetota</taxon>
        <taxon>Actinomycetes</taxon>
        <taxon>Micrococcales</taxon>
        <taxon>Microbacteriaceae</taxon>
        <taxon>Frondihabitans</taxon>
    </lineage>
</organism>
<evidence type="ECO:0000313" key="3">
    <source>
        <dbReference type="Proteomes" id="UP000280008"/>
    </source>
</evidence>
<dbReference type="PROSITE" id="PS50925">
    <property type="entry name" value="BLUF"/>
    <property type="match status" value="1"/>
</dbReference>
<reference evidence="2 3" key="1">
    <citation type="submission" date="2018-10" db="EMBL/GenBank/DDBJ databases">
        <title>Sequencing the genomes of 1000 actinobacteria strains.</title>
        <authorList>
            <person name="Klenk H.-P."/>
        </authorList>
    </citation>
    <scope>NUCLEOTIDE SEQUENCE [LARGE SCALE GENOMIC DNA]</scope>
    <source>
        <strain evidence="2 3">DSM 17894</strain>
    </source>
</reference>
<comment type="caution">
    <text evidence="2">The sequence shown here is derived from an EMBL/GenBank/DDBJ whole genome shotgun (WGS) entry which is preliminary data.</text>
</comment>
<keyword evidence="3" id="KW-1185">Reference proteome</keyword>
<feature type="domain" description="BLUF" evidence="1">
    <location>
        <begin position="1"/>
        <end position="69"/>
    </location>
</feature>
<dbReference type="GO" id="GO:0009882">
    <property type="term" value="F:blue light photoreceptor activity"/>
    <property type="evidence" value="ECO:0007669"/>
    <property type="project" value="InterPro"/>
</dbReference>
<dbReference type="SUPFAM" id="SSF54975">
    <property type="entry name" value="Acylphosphatase/BLUF domain-like"/>
    <property type="match status" value="1"/>
</dbReference>
<dbReference type="Pfam" id="PF04940">
    <property type="entry name" value="BLUF"/>
    <property type="match status" value="1"/>
</dbReference>
<dbReference type="InterPro" id="IPR007024">
    <property type="entry name" value="BLUF_domain"/>
</dbReference>
<dbReference type="InterPro" id="IPR036046">
    <property type="entry name" value="Acylphosphatase-like_dom_sf"/>
</dbReference>
<dbReference type="EMBL" id="RBKS01000001">
    <property type="protein sequence ID" value="RKR74832.1"/>
    <property type="molecule type" value="Genomic_DNA"/>
</dbReference>
<gene>
    <name evidence="2" type="ORF">C8E83_1963</name>
</gene>
<name>A0A495IFN7_9MICO</name>
<evidence type="ECO:0000259" key="1">
    <source>
        <dbReference type="PROSITE" id="PS50925"/>
    </source>
</evidence>
<dbReference type="Proteomes" id="UP000280008">
    <property type="component" value="Unassembled WGS sequence"/>
</dbReference>
<dbReference type="GO" id="GO:0071949">
    <property type="term" value="F:FAD binding"/>
    <property type="evidence" value="ECO:0007669"/>
    <property type="project" value="InterPro"/>
</dbReference>
<dbReference type="SMART" id="SM01034">
    <property type="entry name" value="BLUF"/>
    <property type="match status" value="1"/>
</dbReference>
<dbReference type="Gene3D" id="3.30.70.100">
    <property type="match status" value="1"/>
</dbReference>
<evidence type="ECO:0000313" key="2">
    <source>
        <dbReference type="EMBL" id="RKR74832.1"/>
    </source>
</evidence>